<comment type="caution">
    <text evidence="2">The sequence shown here is derived from an EMBL/GenBank/DDBJ whole genome shotgun (WGS) entry which is preliminary data.</text>
</comment>
<evidence type="ECO:0000313" key="3">
    <source>
        <dbReference type="Proteomes" id="UP000283805"/>
    </source>
</evidence>
<organism evidence="2 3">
    <name type="scientific">Halopiger aswanensis</name>
    <dbReference type="NCBI Taxonomy" id="148449"/>
    <lineage>
        <taxon>Archaea</taxon>
        <taxon>Methanobacteriati</taxon>
        <taxon>Methanobacteriota</taxon>
        <taxon>Stenosarchaea group</taxon>
        <taxon>Halobacteria</taxon>
        <taxon>Halobacteriales</taxon>
        <taxon>Natrialbaceae</taxon>
        <taxon>Halopiger</taxon>
    </lineage>
</organism>
<protein>
    <submittedName>
        <fullName evidence="2">Uncharacterized protein</fullName>
    </submittedName>
</protein>
<keyword evidence="3" id="KW-1185">Reference proteome</keyword>
<feature type="coiled-coil region" evidence="1">
    <location>
        <begin position="191"/>
        <end position="228"/>
    </location>
</feature>
<reference evidence="2 3" key="1">
    <citation type="submission" date="2018-09" db="EMBL/GenBank/DDBJ databases">
        <title>Genomic Encyclopedia of Archaeal and Bacterial Type Strains, Phase II (KMG-II): from individual species to whole genera.</title>
        <authorList>
            <person name="Goeker M."/>
        </authorList>
    </citation>
    <scope>NUCLEOTIDE SEQUENCE [LARGE SCALE GENOMIC DNA]</scope>
    <source>
        <strain evidence="2 3">DSM 13151</strain>
    </source>
</reference>
<sequence length="237" mass="28221">MSQLPQPERYLELFDELNLDNIEDRRTGYYLLHNYFSTVLTNTAEENLGAMASINQDRIHKQWSLVRDKLEEVPGQVPKELENTLTPIIEARNSIIHNDRCEPRQHIDDLQEIRDQAPEWRTEIEEMTEAYYRAWEDLSPKQALVTLVEQNLQRVLSSEPRFDRFDSEYSPIHEAAEESREILEQDVDPDRERIEKELVEVVRTAQGLTKKTEDLEKQEIEYEDYLMNEELDRMRGR</sequence>
<name>A0A419WJE2_9EURY</name>
<dbReference type="EMBL" id="RAPO01000002">
    <property type="protein sequence ID" value="RKD95605.1"/>
    <property type="molecule type" value="Genomic_DNA"/>
</dbReference>
<proteinExistence type="predicted"/>
<dbReference type="AlphaFoldDB" id="A0A419WJE2"/>
<dbReference type="Proteomes" id="UP000283805">
    <property type="component" value="Unassembled WGS sequence"/>
</dbReference>
<gene>
    <name evidence="2" type="ORF">ATJ93_2465</name>
</gene>
<evidence type="ECO:0000256" key="1">
    <source>
        <dbReference type="SAM" id="Coils"/>
    </source>
</evidence>
<keyword evidence="1" id="KW-0175">Coiled coil</keyword>
<evidence type="ECO:0000313" key="2">
    <source>
        <dbReference type="EMBL" id="RKD95605.1"/>
    </source>
</evidence>
<dbReference type="RefSeq" id="WP_120244859.1">
    <property type="nucleotide sequence ID" value="NZ_RAPO01000002.1"/>
</dbReference>
<accession>A0A419WJE2</accession>